<sequence length="282" mass="32984">MKNQKKFIFLIFLIISFLSIIFPRKAYSQENDFEKLYQEYLTTFDEYRKTHSDYSFKKAQYLRFKTLKSQEEAFNATLTMLQKRDDLVIAFSKVLKEKLKISSEVGVPKNEPLNARIDQEVGWFNEHKEKLTSAASLENLVKDSNEAKLRFAKIQVLSYDLLATISEAKIIVLNKRTREILDRVKNKFEEIKSQDNVEDKFSTYKLQIIDRWIFESENRLIRGEEKLINAQSLIATFASKQTGDNALSLYNQSQTVLGESQLFFKEAISSLKEVIREIKIAE</sequence>
<name>A0A1F8B6F9_9BACT</name>
<dbReference type="AlphaFoldDB" id="A0A1F8B6F9"/>
<dbReference type="Proteomes" id="UP000176404">
    <property type="component" value="Unassembled WGS sequence"/>
</dbReference>
<comment type="caution">
    <text evidence="1">The sequence shown here is derived from an EMBL/GenBank/DDBJ whole genome shotgun (WGS) entry which is preliminary data.</text>
</comment>
<dbReference type="EMBL" id="MGHD01000018">
    <property type="protein sequence ID" value="OGM59587.1"/>
    <property type="molecule type" value="Genomic_DNA"/>
</dbReference>
<evidence type="ECO:0000313" key="2">
    <source>
        <dbReference type="Proteomes" id="UP000176404"/>
    </source>
</evidence>
<gene>
    <name evidence="1" type="ORF">A2892_04545</name>
</gene>
<accession>A0A1F8B6F9</accession>
<reference evidence="1 2" key="1">
    <citation type="journal article" date="2016" name="Nat. Commun.">
        <title>Thousands of microbial genomes shed light on interconnected biogeochemical processes in an aquifer system.</title>
        <authorList>
            <person name="Anantharaman K."/>
            <person name="Brown C.T."/>
            <person name="Hug L.A."/>
            <person name="Sharon I."/>
            <person name="Castelle C.J."/>
            <person name="Probst A.J."/>
            <person name="Thomas B.C."/>
            <person name="Singh A."/>
            <person name="Wilkins M.J."/>
            <person name="Karaoz U."/>
            <person name="Brodie E.L."/>
            <person name="Williams K.H."/>
            <person name="Hubbard S.S."/>
            <person name="Banfield J.F."/>
        </authorList>
    </citation>
    <scope>NUCLEOTIDE SEQUENCE [LARGE SCALE GENOMIC DNA]</scope>
</reference>
<protein>
    <submittedName>
        <fullName evidence="1">Uncharacterized protein</fullName>
    </submittedName>
</protein>
<dbReference type="STRING" id="1802517.A2892_04545"/>
<evidence type="ECO:0000313" key="1">
    <source>
        <dbReference type="EMBL" id="OGM59587.1"/>
    </source>
</evidence>
<organism evidence="1 2">
    <name type="scientific">Candidatus Woesebacteria bacterium RIFCSPLOWO2_01_FULL_39_10b</name>
    <dbReference type="NCBI Taxonomy" id="1802517"/>
    <lineage>
        <taxon>Bacteria</taxon>
        <taxon>Candidatus Woeseibacteriota</taxon>
    </lineage>
</organism>
<proteinExistence type="predicted"/>